<organism evidence="1 2">
    <name type="scientific">Cavenderia fasciculata</name>
    <name type="common">Slime mold</name>
    <name type="synonym">Dictyostelium fasciculatum</name>
    <dbReference type="NCBI Taxonomy" id="261658"/>
    <lineage>
        <taxon>Eukaryota</taxon>
        <taxon>Amoebozoa</taxon>
        <taxon>Evosea</taxon>
        <taxon>Eumycetozoa</taxon>
        <taxon>Dictyostelia</taxon>
        <taxon>Acytosteliales</taxon>
        <taxon>Cavenderiaceae</taxon>
        <taxon>Cavenderia</taxon>
    </lineage>
</organism>
<dbReference type="RefSeq" id="XP_004354393.1">
    <property type="nucleotide sequence ID" value="XM_004354341.1"/>
</dbReference>
<sequence length="87" mass="10004">MYGQGLYYDSIIMEADSEPVMESQQTATGTRIRTEFFEKLMLQHLATVPQGLVPQSECSVRARPKQQEGVFYFTYYENALHAGWEGF</sequence>
<dbReference type="KEGG" id="dfa:DFA_10493"/>
<gene>
    <name evidence="1" type="ORF">DFA_10493</name>
</gene>
<accession>F4QAD2</accession>
<reference evidence="2" key="1">
    <citation type="journal article" date="2011" name="Genome Res.">
        <title>Phylogeny-wide analysis of social amoeba genomes highlights ancient origins for complex intercellular communication.</title>
        <authorList>
            <person name="Heidel A.J."/>
            <person name="Lawal H.M."/>
            <person name="Felder M."/>
            <person name="Schilde C."/>
            <person name="Helps N.R."/>
            <person name="Tunggal B."/>
            <person name="Rivero F."/>
            <person name="John U."/>
            <person name="Schleicher M."/>
            <person name="Eichinger L."/>
            <person name="Platzer M."/>
            <person name="Noegel A.A."/>
            <person name="Schaap P."/>
            <person name="Gloeckner G."/>
        </authorList>
    </citation>
    <scope>NUCLEOTIDE SEQUENCE [LARGE SCALE GENOMIC DNA]</scope>
    <source>
        <strain evidence="2">SH3</strain>
    </source>
</reference>
<name>F4QAD2_CACFS</name>
<dbReference type="Proteomes" id="UP000007797">
    <property type="component" value="Unassembled WGS sequence"/>
</dbReference>
<evidence type="ECO:0000313" key="1">
    <source>
        <dbReference type="EMBL" id="EGG15651.1"/>
    </source>
</evidence>
<evidence type="ECO:0000313" key="2">
    <source>
        <dbReference type="Proteomes" id="UP000007797"/>
    </source>
</evidence>
<protein>
    <submittedName>
        <fullName evidence="1">Uncharacterized protein</fullName>
    </submittedName>
</protein>
<keyword evidence="2" id="KW-1185">Reference proteome</keyword>
<proteinExistence type="predicted"/>
<dbReference type="EMBL" id="GL883026">
    <property type="protein sequence ID" value="EGG15651.1"/>
    <property type="molecule type" value="Genomic_DNA"/>
</dbReference>
<dbReference type="GeneID" id="14867587"/>
<dbReference type="AlphaFoldDB" id="F4QAD2"/>